<organism evidence="2 3">
    <name type="scientific">Peptoniphilus asaccharolyticus DSM 20463</name>
    <dbReference type="NCBI Taxonomy" id="573058"/>
    <lineage>
        <taxon>Bacteria</taxon>
        <taxon>Bacillati</taxon>
        <taxon>Bacillota</taxon>
        <taxon>Tissierellia</taxon>
        <taxon>Tissierellales</taxon>
        <taxon>Peptoniphilaceae</taxon>
        <taxon>Peptoniphilus</taxon>
    </lineage>
</organism>
<evidence type="ECO:0000313" key="2">
    <source>
        <dbReference type="EMBL" id="SMB90092.1"/>
    </source>
</evidence>
<name>A0A1W1V9N3_PEPAS</name>
<evidence type="ECO:0000259" key="1">
    <source>
        <dbReference type="PROSITE" id="PS50943"/>
    </source>
</evidence>
<dbReference type="STRING" id="573058.SAMN00017477_1568"/>
<dbReference type="SUPFAM" id="SSF47413">
    <property type="entry name" value="lambda repressor-like DNA-binding domains"/>
    <property type="match status" value="1"/>
</dbReference>
<dbReference type="InterPro" id="IPR001387">
    <property type="entry name" value="Cro/C1-type_HTH"/>
</dbReference>
<dbReference type="AlphaFoldDB" id="A0A1W1V9N3"/>
<keyword evidence="2" id="KW-0238">DNA-binding</keyword>
<sequence>MRLDATKIRIALAERVISIKELSKISKVSYNTICAILAGKSCSIVTAGKIADGLGIPVTELLEQ</sequence>
<proteinExistence type="predicted"/>
<gene>
    <name evidence="2" type="ORF">SAMN00017477_1568</name>
</gene>
<dbReference type="EMBL" id="FWWR01000011">
    <property type="protein sequence ID" value="SMB90092.1"/>
    <property type="molecule type" value="Genomic_DNA"/>
</dbReference>
<reference evidence="3" key="1">
    <citation type="submission" date="2017-04" db="EMBL/GenBank/DDBJ databases">
        <authorList>
            <person name="Varghese N."/>
            <person name="Submissions S."/>
        </authorList>
    </citation>
    <scope>NUCLEOTIDE SEQUENCE [LARGE SCALE GENOMIC DNA]</scope>
    <source>
        <strain evidence="3">DSM 20463</strain>
    </source>
</reference>
<dbReference type="CDD" id="cd00093">
    <property type="entry name" value="HTH_XRE"/>
    <property type="match status" value="1"/>
</dbReference>
<dbReference type="Gene3D" id="1.10.260.40">
    <property type="entry name" value="lambda repressor-like DNA-binding domains"/>
    <property type="match status" value="1"/>
</dbReference>
<keyword evidence="3" id="KW-1185">Reference proteome</keyword>
<dbReference type="RefSeq" id="WP_084231133.1">
    <property type="nucleotide sequence ID" value="NZ_FWWR01000011.1"/>
</dbReference>
<accession>A0A1W1V9N3</accession>
<dbReference type="SMART" id="SM00530">
    <property type="entry name" value="HTH_XRE"/>
    <property type="match status" value="1"/>
</dbReference>
<dbReference type="PROSITE" id="PS50943">
    <property type="entry name" value="HTH_CROC1"/>
    <property type="match status" value="1"/>
</dbReference>
<protein>
    <submittedName>
        <fullName evidence="2">Cro/C1-type HTH DNA-binding domain-containing protein</fullName>
    </submittedName>
</protein>
<dbReference type="OrthoDB" id="2056588at2"/>
<dbReference type="Proteomes" id="UP000192368">
    <property type="component" value="Unassembled WGS sequence"/>
</dbReference>
<dbReference type="InterPro" id="IPR010982">
    <property type="entry name" value="Lambda_DNA-bd_dom_sf"/>
</dbReference>
<dbReference type="GO" id="GO:0003677">
    <property type="term" value="F:DNA binding"/>
    <property type="evidence" value="ECO:0007669"/>
    <property type="project" value="UniProtKB-KW"/>
</dbReference>
<evidence type="ECO:0000313" key="3">
    <source>
        <dbReference type="Proteomes" id="UP000192368"/>
    </source>
</evidence>
<feature type="domain" description="HTH cro/C1-type" evidence="1">
    <location>
        <begin position="8"/>
        <end position="61"/>
    </location>
</feature>
<dbReference type="Pfam" id="PF13443">
    <property type="entry name" value="HTH_26"/>
    <property type="match status" value="1"/>
</dbReference>